<gene>
    <name evidence="3" type="ORF">PHET_04193</name>
</gene>
<sequence length="532" mass="58977">MVRFLRPHETTGLIHNGHPTSQDTRGSSSDPSTHSFIGHQVTRPTANSPSFLSTSCMETLSNGGSVRLLAHSSFESLNRTVSKYRSTKRVPAKRPQALNLDKVSIGHFSCFSGNLSDIGDDTCTKFSVLFGPGHFICVCQKVMQKTADTPEVRTQISRNSCLNKSPSESPGSPKSIFRRVRSFWSHKKKLVQSTEDLYSTPSAIPISSNMRWNGSRSTHPPLHQSKKASPFSSTGEPPSVYTGSNSSICSVPSKSDGIYRDIRKNAVVTSGVTTCDQRHTVSIAAQQAVDTIENELNSLNWGQSQCDALNAVLLELTKLLPCRQFATEFIRKGGHEVLFHLVETFDCSDQLPTTTDADRQLDNPPEFDVWSNLVACLVELAEYSINSSEIDTDLEQTEAGDDRSSNYSRRISIDSQSSYGDSKDATLIRSASDTNMNELFSWHLASKKFLSVTPEVMQSRSVTLLLVFIGLITFCLLTDVTNTQPHKRRLADLAKKRTTGPPCKGGVECEYYKAHVATGQNWYPIYRYYFPQ</sequence>
<feature type="compositionally biased region" description="Low complexity" evidence="1">
    <location>
        <begin position="164"/>
        <end position="174"/>
    </location>
</feature>
<feature type="region of interest" description="Disordered" evidence="1">
    <location>
        <begin position="209"/>
        <end position="249"/>
    </location>
</feature>
<evidence type="ECO:0000313" key="4">
    <source>
        <dbReference type="Proteomes" id="UP000748531"/>
    </source>
</evidence>
<keyword evidence="2" id="KW-1133">Transmembrane helix</keyword>
<keyword evidence="2" id="KW-0812">Transmembrane</keyword>
<feature type="region of interest" description="Disordered" evidence="1">
    <location>
        <begin position="150"/>
        <end position="174"/>
    </location>
</feature>
<dbReference type="Proteomes" id="UP000748531">
    <property type="component" value="Unassembled WGS sequence"/>
</dbReference>
<reference evidence="3" key="1">
    <citation type="submission" date="2019-05" db="EMBL/GenBank/DDBJ databases">
        <title>Annotation for the trematode Paragonimus heterotremus.</title>
        <authorList>
            <person name="Choi Y.-J."/>
        </authorList>
    </citation>
    <scope>NUCLEOTIDE SEQUENCE</scope>
    <source>
        <strain evidence="3">LC</strain>
    </source>
</reference>
<feature type="compositionally biased region" description="Polar residues" evidence="1">
    <location>
        <begin position="209"/>
        <end position="218"/>
    </location>
</feature>
<keyword evidence="2" id="KW-0472">Membrane</keyword>
<dbReference type="OrthoDB" id="6244622at2759"/>
<comment type="caution">
    <text evidence="3">The sequence shown here is derived from an EMBL/GenBank/DDBJ whole genome shotgun (WGS) entry which is preliminary data.</text>
</comment>
<feature type="transmembrane region" description="Helical" evidence="2">
    <location>
        <begin position="462"/>
        <end position="480"/>
    </location>
</feature>
<feature type="compositionally biased region" description="Polar residues" evidence="1">
    <location>
        <begin position="230"/>
        <end position="249"/>
    </location>
</feature>
<feature type="region of interest" description="Disordered" evidence="1">
    <location>
        <begin position="1"/>
        <end position="48"/>
    </location>
</feature>
<dbReference type="AlphaFoldDB" id="A0A8J4WSG1"/>
<protein>
    <submittedName>
        <fullName evidence="3">Uncharacterized protein</fullName>
    </submittedName>
</protein>
<evidence type="ECO:0000313" key="3">
    <source>
        <dbReference type="EMBL" id="KAF5402625.1"/>
    </source>
</evidence>
<organism evidence="3 4">
    <name type="scientific">Paragonimus heterotremus</name>
    <dbReference type="NCBI Taxonomy" id="100268"/>
    <lineage>
        <taxon>Eukaryota</taxon>
        <taxon>Metazoa</taxon>
        <taxon>Spiralia</taxon>
        <taxon>Lophotrochozoa</taxon>
        <taxon>Platyhelminthes</taxon>
        <taxon>Trematoda</taxon>
        <taxon>Digenea</taxon>
        <taxon>Plagiorchiida</taxon>
        <taxon>Troglotremata</taxon>
        <taxon>Troglotrematidae</taxon>
        <taxon>Paragonimus</taxon>
    </lineage>
</organism>
<keyword evidence="4" id="KW-1185">Reference proteome</keyword>
<evidence type="ECO:0000256" key="1">
    <source>
        <dbReference type="SAM" id="MobiDB-lite"/>
    </source>
</evidence>
<feature type="compositionally biased region" description="Polar residues" evidence="1">
    <location>
        <begin position="18"/>
        <end position="35"/>
    </location>
</feature>
<name>A0A8J4WSG1_9TREM</name>
<dbReference type="EMBL" id="LUCH01001697">
    <property type="protein sequence ID" value="KAF5402625.1"/>
    <property type="molecule type" value="Genomic_DNA"/>
</dbReference>
<evidence type="ECO:0000256" key="2">
    <source>
        <dbReference type="SAM" id="Phobius"/>
    </source>
</evidence>
<feature type="compositionally biased region" description="Polar residues" evidence="1">
    <location>
        <begin position="152"/>
        <end position="163"/>
    </location>
</feature>
<proteinExistence type="predicted"/>
<accession>A0A8J4WSG1</accession>